<keyword evidence="8" id="KW-0472">Membrane</keyword>
<dbReference type="Pfam" id="PF00989">
    <property type="entry name" value="PAS"/>
    <property type="match status" value="1"/>
</dbReference>
<keyword evidence="7" id="KW-0902">Two-component regulatory system</keyword>
<evidence type="ECO:0000259" key="9">
    <source>
        <dbReference type="PROSITE" id="PS50109"/>
    </source>
</evidence>
<evidence type="ECO:0000256" key="8">
    <source>
        <dbReference type="SAM" id="Phobius"/>
    </source>
</evidence>
<evidence type="ECO:0000256" key="2">
    <source>
        <dbReference type="ARBA" id="ARBA00004370"/>
    </source>
</evidence>
<evidence type="ECO:0000256" key="5">
    <source>
        <dbReference type="ARBA" id="ARBA00022679"/>
    </source>
</evidence>
<dbReference type="InterPro" id="IPR035965">
    <property type="entry name" value="PAS-like_dom_sf"/>
</dbReference>
<dbReference type="InterPro" id="IPR050351">
    <property type="entry name" value="BphY/WalK/GraS-like"/>
</dbReference>
<dbReference type="PROSITE" id="PS50109">
    <property type="entry name" value="HIS_KIN"/>
    <property type="match status" value="1"/>
</dbReference>
<dbReference type="SMART" id="SM00387">
    <property type="entry name" value="HATPase_c"/>
    <property type="match status" value="1"/>
</dbReference>
<dbReference type="Gene3D" id="6.10.340.10">
    <property type="match status" value="1"/>
</dbReference>
<dbReference type="SMART" id="SM00304">
    <property type="entry name" value="HAMP"/>
    <property type="match status" value="1"/>
</dbReference>
<evidence type="ECO:0000313" key="12">
    <source>
        <dbReference type="Proteomes" id="UP001239167"/>
    </source>
</evidence>
<dbReference type="InterPro" id="IPR003594">
    <property type="entry name" value="HATPase_dom"/>
</dbReference>
<reference evidence="11 12" key="1">
    <citation type="submission" date="2023-07" db="EMBL/GenBank/DDBJ databases">
        <title>Genomic Encyclopedia of Type Strains, Phase IV (KMG-IV): sequencing the most valuable type-strain genomes for metagenomic binning, comparative biology and taxonomic classification.</title>
        <authorList>
            <person name="Goeker M."/>
        </authorList>
    </citation>
    <scope>NUCLEOTIDE SEQUENCE [LARGE SCALE GENOMIC DNA]</scope>
    <source>
        <strain evidence="11 12">DSM 16980</strain>
    </source>
</reference>
<dbReference type="RefSeq" id="WP_307222729.1">
    <property type="nucleotide sequence ID" value="NZ_JAUSUE010000002.1"/>
</dbReference>
<evidence type="ECO:0000256" key="3">
    <source>
        <dbReference type="ARBA" id="ARBA00012438"/>
    </source>
</evidence>
<evidence type="ECO:0000259" key="10">
    <source>
        <dbReference type="PROSITE" id="PS50885"/>
    </source>
</evidence>
<dbReference type="Pfam" id="PF16736">
    <property type="entry name" value="sCache_like"/>
    <property type="match status" value="1"/>
</dbReference>
<dbReference type="EC" id="2.7.13.3" evidence="3"/>
<feature type="domain" description="HAMP" evidence="10">
    <location>
        <begin position="196"/>
        <end position="248"/>
    </location>
</feature>
<dbReference type="Proteomes" id="UP001239167">
    <property type="component" value="Unassembled WGS sequence"/>
</dbReference>
<dbReference type="SUPFAM" id="SSF158472">
    <property type="entry name" value="HAMP domain-like"/>
    <property type="match status" value="1"/>
</dbReference>
<evidence type="ECO:0000256" key="7">
    <source>
        <dbReference type="ARBA" id="ARBA00023012"/>
    </source>
</evidence>
<dbReference type="Gene3D" id="1.10.287.130">
    <property type="match status" value="1"/>
</dbReference>
<feature type="domain" description="Histidine kinase" evidence="9">
    <location>
        <begin position="375"/>
        <end position="596"/>
    </location>
</feature>
<dbReference type="InterPro" id="IPR004358">
    <property type="entry name" value="Sig_transdc_His_kin-like_C"/>
</dbReference>
<dbReference type="PANTHER" id="PTHR45453">
    <property type="entry name" value="PHOSPHATE REGULON SENSOR PROTEIN PHOR"/>
    <property type="match status" value="1"/>
</dbReference>
<keyword evidence="4" id="KW-0597">Phosphoprotein</keyword>
<feature type="transmembrane region" description="Helical" evidence="8">
    <location>
        <begin position="176"/>
        <end position="195"/>
    </location>
</feature>
<proteinExistence type="predicted"/>
<dbReference type="Pfam" id="PF02518">
    <property type="entry name" value="HATPase_c"/>
    <property type="match status" value="1"/>
</dbReference>
<feature type="transmembrane region" description="Helical" evidence="8">
    <location>
        <begin position="16"/>
        <end position="40"/>
    </location>
</feature>
<keyword evidence="6 11" id="KW-0418">Kinase</keyword>
<dbReference type="Pfam" id="PF00512">
    <property type="entry name" value="HisKA"/>
    <property type="match status" value="1"/>
</dbReference>
<dbReference type="InterPro" id="IPR003661">
    <property type="entry name" value="HisK_dim/P_dom"/>
</dbReference>
<dbReference type="SUPFAM" id="SSF55874">
    <property type="entry name" value="ATPase domain of HSP90 chaperone/DNA topoisomerase II/histidine kinase"/>
    <property type="match status" value="1"/>
</dbReference>
<sequence length="600" mass="67440">MERNLPMLKSSISRRLTIYSLVLIILPLLICSIYMVDYFYKINIQDKTSSLENQAKTVAAISHIYFEKKDNADMSLLQAISSDTGLRITLVNTSGEVVYDSSHDSESMDNHEDRPEIQNALHTGIGSSIRHSETLQKNLLYVAVPVYDNGVLLGVSRTSLSITPLEKSYDSMRNNILFIFFAVTIIAISIGMILTRRFTNPIKQMTLDAQKIINGDLSTRMRINTADELEFLAAAINKLTSRLLRKINDSQAKAHTLSLILDNMDNAVILLNENGLITEANKQAKDMFKITPDIIKTYSINFIGNTVISDTAKTCAQENKNKKITLRIKLGATEKTFIVFFAPFTSETKQSIVCVFHDISLMQEITDRQNIFVANAAHELSTPLTSIKGFSETLLDSDLTEAETSRHFLKIIYEESCRMQYLVKNLLQLAKLNSNDYKKQVATTNIDCTDALKKIIKTMTPFLEQKGQFFETNFSSENLVIKANPDLFTQIFINLIENAVKYSPDKGKLLLACSRDKDKAVFTIKDNGVGIAKTDIPFIFDRFYRSDKSRARQDIGGSGIGLSLVKFLVELFSGKIFASSELNKGTTFTIIFPLQRNIDS</sequence>
<dbReference type="CDD" id="cd00075">
    <property type="entry name" value="HATPase"/>
    <property type="match status" value="1"/>
</dbReference>
<dbReference type="Gene3D" id="3.30.565.10">
    <property type="entry name" value="Histidine kinase-like ATPase, C-terminal domain"/>
    <property type="match status" value="1"/>
</dbReference>
<evidence type="ECO:0000256" key="6">
    <source>
        <dbReference type="ARBA" id="ARBA00022777"/>
    </source>
</evidence>
<evidence type="ECO:0000256" key="4">
    <source>
        <dbReference type="ARBA" id="ARBA00022553"/>
    </source>
</evidence>
<dbReference type="PRINTS" id="PR00344">
    <property type="entry name" value="BCTRLSENSOR"/>
</dbReference>
<dbReference type="GO" id="GO:0004673">
    <property type="term" value="F:protein histidine kinase activity"/>
    <property type="evidence" value="ECO:0007669"/>
    <property type="project" value="UniProtKB-EC"/>
</dbReference>
<dbReference type="SUPFAM" id="SSF47384">
    <property type="entry name" value="Homodimeric domain of signal transducing histidine kinase"/>
    <property type="match status" value="1"/>
</dbReference>
<evidence type="ECO:0000313" key="11">
    <source>
        <dbReference type="EMBL" id="MDQ0202811.1"/>
    </source>
</evidence>
<organism evidence="11 12">
    <name type="scientific">Pectinatus haikarae</name>
    <dbReference type="NCBI Taxonomy" id="349096"/>
    <lineage>
        <taxon>Bacteria</taxon>
        <taxon>Bacillati</taxon>
        <taxon>Bacillota</taxon>
        <taxon>Negativicutes</taxon>
        <taxon>Selenomonadales</taxon>
        <taxon>Selenomonadaceae</taxon>
        <taxon>Pectinatus</taxon>
    </lineage>
</organism>
<dbReference type="SMART" id="SM00388">
    <property type="entry name" value="HisKA"/>
    <property type="match status" value="1"/>
</dbReference>
<protein>
    <recommendedName>
        <fullName evidence="3">histidine kinase</fullName>
        <ecNumber evidence="3">2.7.13.3</ecNumber>
    </recommendedName>
</protein>
<dbReference type="InterPro" id="IPR003660">
    <property type="entry name" value="HAMP_dom"/>
</dbReference>
<dbReference type="Gene3D" id="3.30.450.20">
    <property type="entry name" value="PAS domain"/>
    <property type="match status" value="2"/>
</dbReference>
<evidence type="ECO:0000256" key="1">
    <source>
        <dbReference type="ARBA" id="ARBA00000085"/>
    </source>
</evidence>
<dbReference type="InterPro" id="IPR031967">
    <property type="entry name" value="PhoR_single_Cache-like_dom"/>
</dbReference>
<name>A0ABT9Y511_9FIRM</name>
<keyword evidence="5 11" id="KW-0808">Transferase</keyword>
<keyword evidence="8" id="KW-1133">Transmembrane helix</keyword>
<dbReference type="CDD" id="cd06225">
    <property type="entry name" value="HAMP"/>
    <property type="match status" value="1"/>
</dbReference>
<comment type="catalytic activity">
    <reaction evidence="1">
        <text>ATP + protein L-histidine = ADP + protein N-phospho-L-histidine.</text>
        <dbReference type="EC" id="2.7.13.3"/>
    </reaction>
</comment>
<dbReference type="InterPro" id="IPR013767">
    <property type="entry name" value="PAS_fold"/>
</dbReference>
<dbReference type="InterPro" id="IPR036097">
    <property type="entry name" value="HisK_dim/P_sf"/>
</dbReference>
<dbReference type="InterPro" id="IPR005467">
    <property type="entry name" value="His_kinase_dom"/>
</dbReference>
<dbReference type="EMBL" id="JAUSUE010000002">
    <property type="protein sequence ID" value="MDQ0202811.1"/>
    <property type="molecule type" value="Genomic_DNA"/>
</dbReference>
<dbReference type="SUPFAM" id="SSF55785">
    <property type="entry name" value="PYP-like sensor domain (PAS domain)"/>
    <property type="match status" value="1"/>
</dbReference>
<comment type="caution">
    <text evidence="11">The sequence shown here is derived from an EMBL/GenBank/DDBJ whole genome shotgun (WGS) entry which is preliminary data.</text>
</comment>
<dbReference type="CDD" id="cd00082">
    <property type="entry name" value="HisKA"/>
    <property type="match status" value="1"/>
</dbReference>
<comment type="subcellular location">
    <subcellularLocation>
        <location evidence="2">Membrane</location>
    </subcellularLocation>
</comment>
<dbReference type="Pfam" id="PF00672">
    <property type="entry name" value="HAMP"/>
    <property type="match status" value="1"/>
</dbReference>
<keyword evidence="12" id="KW-1185">Reference proteome</keyword>
<accession>A0ABT9Y511</accession>
<dbReference type="InterPro" id="IPR036890">
    <property type="entry name" value="HATPase_C_sf"/>
</dbReference>
<dbReference type="PANTHER" id="PTHR45453:SF1">
    <property type="entry name" value="PHOSPHATE REGULON SENSOR PROTEIN PHOR"/>
    <property type="match status" value="1"/>
</dbReference>
<gene>
    <name evidence="11" type="ORF">J2S01_000504</name>
</gene>
<keyword evidence="8" id="KW-0812">Transmembrane</keyword>
<dbReference type="PROSITE" id="PS50885">
    <property type="entry name" value="HAMP"/>
    <property type="match status" value="1"/>
</dbReference>